<dbReference type="Gene3D" id="3.20.20.220">
    <property type="match status" value="1"/>
</dbReference>
<evidence type="ECO:0000256" key="1">
    <source>
        <dbReference type="ARBA" id="ARBA00001974"/>
    </source>
</evidence>
<evidence type="ECO:0000313" key="7">
    <source>
        <dbReference type="EMBL" id="TCP68898.1"/>
    </source>
</evidence>
<keyword evidence="5 6" id="KW-0560">Oxidoreductase</keyword>
<evidence type="ECO:0000256" key="5">
    <source>
        <dbReference type="ARBA" id="ARBA00023002"/>
    </source>
</evidence>
<dbReference type="Pfam" id="PF02219">
    <property type="entry name" value="MTHFR"/>
    <property type="match status" value="1"/>
</dbReference>
<evidence type="ECO:0000256" key="4">
    <source>
        <dbReference type="ARBA" id="ARBA00022827"/>
    </source>
</evidence>
<dbReference type="GO" id="GO:0006555">
    <property type="term" value="P:methionine metabolic process"/>
    <property type="evidence" value="ECO:0007669"/>
    <property type="project" value="InterPro"/>
</dbReference>
<dbReference type="GO" id="GO:0035999">
    <property type="term" value="P:tetrahydrofolate interconversion"/>
    <property type="evidence" value="ECO:0007669"/>
    <property type="project" value="UniProtKB-UniPathway"/>
</dbReference>
<comment type="pathway">
    <text evidence="2 6">One-carbon metabolism; tetrahydrofolate interconversion.</text>
</comment>
<evidence type="ECO:0000256" key="2">
    <source>
        <dbReference type="ARBA" id="ARBA00004777"/>
    </source>
</evidence>
<dbReference type="UniPathway" id="UPA00193"/>
<comment type="caution">
    <text evidence="7">The sequence shown here is derived from an EMBL/GenBank/DDBJ whole genome shotgun (WGS) entry which is preliminary data.</text>
</comment>
<dbReference type="EMBL" id="SLXT01000001">
    <property type="protein sequence ID" value="TCP68898.1"/>
    <property type="molecule type" value="Genomic_DNA"/>
</dbReference>
<dbReference type="InterPro" id="IPR029041">
    <property type="entry name" value="FAD-linked_oxidoreductase-like"/>
</dbReference>
<comment type="cofactor">
    <cofactor evidence="1 6">
        <name>FAD</name>
        <dbReference type="ChEBI" id="CHEBI:57692"/>
    </cofactor>
</comment>
<accession>A0A4R2RZ89</accession>
<evidence type="ECO:0000256" key="3">
    <source>
        <dbReference type="ARBA" id="ARBA00022630"/>
    </source>
</evidence>
<dbReference type="OrthoDB" id="9803687at2"/>
<dbReference type="RefSeq" id="WP_131917657.1">
    <property type="nucleotide sequence ID" value="NZ_JAOQNU010000001.1"/>
</dbReference>
<dbReference type="InterPro" id="IPR003171">
    <property type="entry name" value="Mehydrof_redctse-like"/>
</dbReference>
<evidence type="ECO:0000313" key="8">
    <source>
        <dbReference type="Proteomes" id="UP000294813"/>
    </source>
</evidence>
<keyword evidence="3 6" id="KW-0285">Flavoprotein</keyword>
<gene>
    <name evidence="7" type="ORF">EDD73_10164</name>
</gene>
<dbReference type="Proteomes" id="UP000294813">
    <property type="component" value="Unassembled WGS sequence"/>
</dbReference>
<protein>
    <recommendedName>
        <fullName evidence="6">Methylenetetrahydrofolate reductase</fullName>
    </recommendedName>
</protein>
<name>A0A4R2RZ89_9FIRM</name>
<proteinExistence type="inferred from homology"/>
<dbReference type="SUPFAM" id="SSF51730">
    <property type="entry name" value="FAD-linked oxidoreductase"/>
    <property type="match status" value="1"/>
</dbReference>
<sequence>MTRIAVELVPRNEQTLLEELQVIHTHYPTVNVINIPDLLRFDLRSWEGCCIAKRFFTSAIPHLRAIDFNLNEPLPVVPYLRAAQITEVLVLQGDPPQGMERKVYPSTSIELIRKLKEEMPELRVYGAIDQYRTSMRQELNYIKRKIAAGADGFFTQPFFDLRFMEMYMDALQGQEVFWGVSPVLGEKSVNYWETKNNVVFPARFQPTLEWNIGFAREALALAGSAASPIYFMPIRMDMQTYLGGVLKD</sequence>
<dbReference type="GO" id="GO:0004489">
    <property type="term" value="F:methylenetetrahydrofolate reductase [NAD(P)H] activity"/>
    <property type="evidence" value="ECO:0007669"/>
    <property type="project" value="InterPro"/>
</dbReference>
<dbReference type="AlphaFoldDB" id="A0A4R2RZ89"/>
<reference evidence="7 8" key="1">
    <citation type="submission" date="2019-03" db="EMBL/GenBank/DDBJ databases">
        <title>Genomic Encyclopedia of Type Strains, Phase IV (KMG-IV): sequencing the most valuable type-strain genomes for metagenomic binning, comparative biology and taxonomic classification.</title>
        <authorList>
            <person name="Goeker M."/>
        </authorList>
    </citation>
    <scope>NUCLEOTIDE SEQUENCE [LARGE SCALE GENOMIC DNA]</scope>
    <source>
        <strain evidence="7 8">DSM 11170</strain>
    </source>
</reference>
<evidence type="ECO:0000256" key="6">
    <source>
        <dbReference type="RuleBase" id="RU003862"/>
    </source>
</evidence>
<keyword evidence="4 6" id="KW-0274">FAD</keyword>
<comment type="similarity">
    <text evidence="6">Belongs to the methylenetetrahydrofolate reductase family.</text>
</comment>
<keyword evidence="8" id="KW-1185">Reference proteome</keyword>
<organism evidence="7 8">
    <name type="scientific">Heliophilum fasciatum</name>
    <dbReference type="NCBI Taxonomy" id="35700"/>
    <lineage>
        <taxon>Bacteria</taxon>
        <taxon>Bacillati</taxon>
        <taxon>Bacillota</taxon>
        <taxon>Clostridia</taxon>
        <taxon>Eubacteriales</taxon>
        <taxon>Heliobacteriaceae</taxon>
        <taxon>Heliophilum</taxon>
    </lineage>
</organism>